<keyword evidence="2" id="KW-1133">Transmembrane helix</keyword>
<reference evidence="4 5" key="1">
    <citation type="submission" date="2016-12" db="EMBL/GenBank/DDBJ databases">
        <authorList>
            <person name="Song W.-J."/>
            <person name="Kurnit D.M."/>
        </authorList>
    </citation>
    <scope>NUCLEOTIDE SEQUENCE [LARGE SCALE GENOMIC DNA]</scope>
    <source>
        <strain evidence="4 5">CGB1038-1_S1</strain>
    </source>
</reference>
<dbReference type="AlphaFoldDB" id="A0A1V2UGX8"/>
<dbReference type="InterPro" id="IPR046776">
    <property type="entry name" value="Pectate_lyase_5"/>
</dbReference>
<comment type="caution">
    <text evidence="4">The sequence shown here is derived from an EMBL/GenBank/DDBJ whole genome shotgun (WGS) entry which is preliminary data.</text>
</comment>
<proteinExistence type="predicted"/>
<evidence type="ECO:0000259" key="3">
    <source>
        <dbReference type="Pfam" id="PF13731"/>
    </source>
</evidence>
<dbReference type="RefSeq" id="WP_077151677.1">
    <property type="nucleotide sequence ID" value="NZ_CABMMO010000009.1"/>
</dbReference>
<protein>
    <recommendedName>
        <fullName evidence="3">WxL domain-containing protein</fullName>
    </recommendedName>
</protein>
<dbReference type="Pfam" id="PF13731">
    <property type="entry name" value="WxL"/>
    <property type="match status" value="1"/>
</dbReference>
<sequence length="1010" mass="110719">MKRIFSKWLIPIMIGTIGLQIVCPTITSFFLPRIYALDNRESIGNQGELGRSLIPEVQSSDPGGYVQLAETSKTGYVGETVIVSFILSDSVQSVEMILPEEAMIVKEVLPADVEVEKAHDTNKWMIKSEVAGIRIALPLRFEDEGNYEVQIGTERIKIEIIKEEKAVSATDDNEAVTEENIVEDEEIDVSQVANAEETMPETDRIEDSQKDETNTSETTLRDPITPLDEINHRDVSNWQEFMLALVDPTINYINVIADFESANNPTGGITGVTGATSNPNGGAVYAYVNASQVSRSLVIEGNGHQIDFRAVSLCFLPVTHNGSSPWDITLSNIEIYHGNFYGPFTLRDLGGTFESQSKFTYSNVKNIGNQLTHSEFGNIFFDGDVSSKQVATYTSKFRTQNINATNQTNLYVSQMTVLENAKVTMETINAGNLDLGFSSPGNLILKENSELNLIANGTSKLAFEAWGTNILNSAGSIILRDNATLNLFPQANSSAISLNSTSAKLEVGRDATIDIQSNGRTSTANNFNTNTIFMAGGANFHVLEGGVVRINEYGQTTSTSNVVHVAGAATFVIDKGGTLDIQSDSTSPAQSLINITSAASIFSFADALRVNLERTINLVGTTTTNGLINIAGTTGLLDVDIQAVKQWQHGNLSEEPDFSWTPIFNLKINYAGTLPTINNVSSISQNIVDSFRTNFTTRAQRILFEYIPDVEVSMETLSEDPSLENSKIIRGKATPHSVIRFDGDPAIPEPTIDSPNYAEEEKYHIQADENGDYAFQLPFGSYFTKDNIVKAYAFLNGKSDSAETIVEEIKDLDPLDPIDSVTPITPENPPNIPEKQGFISIDFVSQFDFGKNGIAVDEVTYYAQPQRLLSADDTENQEERPNFIQISDRRSTTQRSGWQLTVMQNDQFKNKEGKELNGASVGFRNQSLMTAQGGTAPSLQQTDPHELIPGVKRVLLWAQNNEGTGTWIYRFGDERTASESIGVTVPKGSNPEAIQYSTTFTWELSAVPGN</sequence>
<dbReference type="Pfam" id="PF20585">
    <property type="entry name" value="Pectate_lyase_5"/>
    <property type="match status" value="1"/>
</dbReference>
<keyword evidence="2" id="KW-0472">Membrane</keyword>
<evidence type="ECO:0000313" key="5">
    <source>
        <dbReference type="Proteomes" id="UP000189299"/>
    </source>
</evidence>
<dbReference type="OrthoDB" id="2365040at2"/>
<feature type="domain" description="WxL" evidence="3">
    <location>
        <begin position="810"/>
        <end position="1008"/>
    </location>
</feature>
<accession>A0A1V2UGX8</accession>
<name>A0A1V2UGX8_ENTMU</name>
<dbReference type="EMBL" id="MSTR01000009">
    <property type="protein sequence ID" value="ONN42585.1"/>
    <property type="molecule type" value="Genomic_DNA"/>
</dbReference>
<dbReference type="InterPro" id="IPR027994">
    <property type="entry name" value="WxL_dom"/>
</dbReference>
<evidence type="ECO:0000256" key="1">
    <source>
        <dbReference type="SAM" id="MobiDB-lite"/>
    </source>
</evidence>
<keyword evidence="2" id="KW-0812">Transmembrane</keyword>
<organism evidence="4 5">
    <name type="scientific">Enterococcus mundtii</name>
    <dbReference type="NCBI Taxonomy" id="53346"/>
    <lineage>
        <taxon>Bacteria</taxon>
        <taxon>Bacillati</taxon>
        <taxon>Bacillota</taxon>
        <taxon>Bacilli</taxon>
        <taxon>Lactobacillales</taxon>
        <taxon>Enterococcaceae</taxon>
        <taxon>Enterococcus</taxon>
    </lineage>
</organism>
<evidence type="ECO:0000256" key="2">
    <source>
        <dbReference type="SAM" id="Phobius"/>
    </source>
</evidence>
<evidence type="ECO:0000313" key="4">
    <source>
        <dbReference type="EMBL" id="ONN42585.1"/>
    </source>
</evidence>
<feature type="region of interest" description="Disordered" evidence="1">
    <location>
        <begin position="194"/>
        <end position="222"/>
    </location>
</feature>
<dbReference type="Proteomes" id="UP000189299">
    <property type="component" value="Unassembled WGS sequence"/>
</dbReference>
<gene>
    <name evidence="4" type="ORF">BTN92_09955</name>
</gene>
<feature type="compositionally biased region" description="Basic and acidic residues" evidence="1">
    <location>
        <begin position="201"/>
        <end position="213"/>
    </location>
</feature>
<feature type="transmembrane region" description="Helical" evidence="2">
    <location>
        <begin position="12"/>
        <end position="31"/>
    </location>
</feature>